<evidence type="ECO:0000256" key="5">
    <source>
        <dbReference type="ARBA" id="ARBA00023014"/>
    </source>
</evidence>
<dbReference type="InterPro" id="IPR013785">
    <property type="entry name" value="Aldolase_TIM"/>
</dbReference>
<dbReference type="InterPro" id="IPR058240">
    <property type="entry name" value="rSAM_sf"/>
</dbReference>
<dbReference type="PANTHER" id="PTHR43076:SF7">
    <property type="entry name" value="AMINODEOXYFUTALOSINE SYNTHASE"/>
    <property type="match status" value="1"/>
</dbReference>
<keyword evidence="5 6" id="KW-0411">Iron-sulfur</keyword>
<dbReference type="RefSeq" id="WP_144686582.1">
    <property type="nucleotide sequence ID" value="NZ_VLLC01000039.1"/>
</dbReference>
<dbReference type="Gene3D" id="3.20.20.70">
    <property type="entry name" value="Aldolase class I"/>
    <property type="match status" value="1"/>
</dbReference>
<evidence type="ECO:0000256" key="4">
    <source>
        <dbReference type="ARBA" id="ARBA00023004"/>
    </source>
</evidence>
<dbReference type="SFLD" id="SFLDG01389">
    <property type="entry name" value="menaquinone_synthsis_involved"/>
    <property type="match status" value="1"/>
</dbReference>
<dbReference type="GO" id="GO:0051539">
    <property type="term" value="F:4 iron, 4 sulfur cluster binding"/>
    <property type="evidence" value="ECO:0007669"/>
    <property type="project" value="UniProtKB-KW"/>
</dbReference>
<keyword evidence="4 6" id="KW-0408">Iron</keyword>
<feature type="binding site" evidence="8">
    <location>
        <position position="180"/>
    </location>
    <ligand>
        <name>S-adenosyl-L-methionine</name>
        <dbReference type="ChEBI" id="CHEBI:59789"/>
    </ligand>
</feature>
<dbReference type="InterPro" id="IPR022432">
    <property type="entry name" value="MqnE"/>
</dbReference>
<sequence>MHITDPSLKSVADKFLAGERLDFKDAMALYRTPDLNGLGLLAHKERLRRHGKKTFFIRNQHLNYSNVCKNRCLFCAYARDAGDEGAYTFNEEDVRSQLSANRMESVREIHIVGGLNPCLGFDYFEKLLNLVTELQPEATIKAFTAVEIDYLSGITGLSVEKVVERLKAAGLAMMPGGGAEVLNDRIHKALFPKKINKDRWLEIIETVHSQGIPTNATMLYGHIETLGERVEHLLQLRKLQDRTKGFSAFIPLAFHSANTRLSHLPPTAALDDLRTIAVARLVLDNFDHIKAYWVMLGEKLAQTALYFGADDMDGTIVEERITHTAGASSPKGMTRKGLESLIRRADLFPVERDSFYGEISGGSHGEV</sequence>
<organism evidence="10 11">
    <name type="scientific">Desulfobotulus alkaliphilus</name>
    <dbReference type="NCBI Taxonomy" id="622671"/>
    <lineage>
        <taxon>Bacteria</taxon>
        <taxon>Pseudomonadati</taxon>
        <taxon>Thermodesulfobacteriota</taxon>
        <taxon>Desulfobacteria</taxon>
        <taxon>Desulfobacterales</taxon>
        <taxon>Desulfobacteraceae</taxon>
        <taxon>Desulfobotulus</taxon>
    </lineage>
</organism>
<evidence type="ECO:0000256" key="2">
    <source>
        <dbReference type="ARBA" id="ARBA00022691"/>
    </source>
</evidence>
<dbReference type="InterPro" id="IPR006638">
    <property type="entry name" value="Elp3/MiaA/NifB-like_rSAM"/>
</dbReference>
<dbReference type="SUPFAM" id="SSF102114">
    <property type="entry name" value="Radical SAM enzymes"/>
    <property type="match status" value="1"/>
</dbReference>
<dbReference type="InterPro" id="IPR020050">
    <property type="entry name" value="FO_synthase_su2"/>
</dbReference>
<dbReference type="Pfam" id="PF19288">
    <property type="entry name" value="CofH_C"/>
    <property type="match status" value="1"/>
</dbReference>
<evidence type="ECO:0000259" key="9">
    <source>
        <dbReference type="PROSITE" id="PS51918"/>
    </source>
</evidence>
<dbReference type="NCBIfam" id="TIGR00423">
    <property type="entry name" value="CofH family radical SAM protein"/>
    <property type="match status" value="1"/>
</dbReference>
<dbReference type="Proteomes" id="UP000318307">
    <property type="component" value="Unassembled WGS sequence"/>
</dbReference>
<feature type="binding site" evidence="6 7">
    <location>
        <position position="72"/>
    </location>
    <ligand>
        <name>[4Fe-4S] cluster</name>
        <dbReference type="ChEBI" id="CHEBI:49883"/>
        <note>4Fe-4S-S-AdoMet</note>
    </ligand>
</feature>
<name>A0A562R8V5_9BACT</name>
<evidence type="ECO:0000313" key="11">
    <source>
        <dbReference type="Proteomes" id="UP000318307"/>
    </source>
</evidence>
<dbReference type="InterPro" id="IPR045567">
    <property type="entry name" value="CofH/MnqC-like_C"/>
</dbReference>
<feature type="domain" description="Radical SAM core" evidence="9">
    <location>
        <begin position="49"/>
        <end position="287"/>
    </location>
</feature>
<dbReference type="NCBIfam" id="TIGR03700">
    <property type="entry name" value="mena_SCO4494"/>
    <property type="match status" value="1"/>
</dbReference>
<dbReference type="SMART" id="SM00729">
    <property type="entry name" value="Elp3"/>
    <property type="match status" value="1"/>
</dbReference>
<dbReference type="EC" id="2.5.1.120" evidence="6"/>
<dbReference type="EMBL" id="VLLC01000039">
    <property type="protein sequence ID" value="TWI64826.1"/>
    <property type="molecule type" value="Genomic_DNA"/>
</dbReference>
<keyword evidence="1 6" id="KW-0004">4Fe-4S</keyword>
<proteinExistence type="inferred from homology"/>
<accession>A0A562R8V5</accession>
<comment type="pathway">
    <text evidence="6">Quinol/quinone metabolism; menaquinone biosynthesis.</text>
</comment>
<gene>
    <name evidence="6" type="primary">mqnE</name>
    <name evidence="10" type="ORF">LZ24_03094</name>
</gene>
<dbReference type="HAMAP" id="MF_00993">
    <property type="entry name" value="MqnE"/>
    <property type="match status" value="1"/>
</dbReference>
<comment type="cofactor">
    <cofactor evidence="6 7">
        <name>[4Fe-4S] cluster</name>
        <dbReference type="ChEBI" id="CHEBI:49883"/>
    </cofactor>
    <text evidence="6 7">Binds 1 [4Fe-4S] cluster. The cluster is coordinated with 3 cysteines and an exchangeable S-adenosyl-L-methionine.</text>
</comment>
<dbReference type="InterPro" id="IPR007197">
    <property type="entry name" value="rSAM"/>
</dbReference>
<evidence type="ECO:0000256" key="3">
    <source>
        <dbReference type="ARBA" id="ARBA00022723"/>
    </source>
</evidence>
<dbReference type="SFLD" id="SFLDS00029">
    <property type="entry name" value="Radical_SAM"/>
    <property type="match status" value="1"/>
</dbReference>
<comment type="caution">
    <text evidence="10">The sequence shown here is derived from an EMBL/GenBank/DDBJ whole genome shotgun (WGS) entry which is preliminary data.</text>
</comment>
<evidence type="ECO:0000256" key="7">
    <source>
        <dbReference type="PIRSR" id="PIRSR004762-1"/>
    </source>
</evidence>
<dbReference type="SFLD" id="SFLDF00343">
    <property type="entry name" value="aminofutalosine_synthase_(mqnE"/>
    <property type="match status" value="1"/>
</dbReference>
<evidence type="ECO:0000256" key="6">
    <source>
        <dbReference type="HAMAP-Rule" id="MF_00993"/>
    </source>
</evidence>
<comment type="similarity">
    <text evidence="6">Belongs to the radical SAM superfamily. MqnE family.</text>
</comment>
<dbReference type="UniPathway" id="UPA00079"/>
<keyword evidence="3 6" id="KW-0479">Metal-binding</keyword>
<dbReference type="GO" id="GO:0005506">
    <property type="term" value="F:iron ion binding"/>
    <property type="evidence" value="ECO:0007669"/>
    <property type="project" value="UniProtKB-UniRule"/>
</dbReference>
<dbReference type="OrthoDB" id="9802027at2"/>
<dbReference type="Pfam" id="PF04055">
    <property type="entry name" value="Radical_SAM"/>
    <property type="match status" value="1"/>
</dbReference>
<dbReference type="PROSITE" id="PS51918">
    <property type="entry name" value="RADICAL_SAM"/>
    <property type="match status" value="1"/>
</dbReference>
<dbReference type="GO" id="GO:0044689">
    <property type="term" value="F:7,8-didemethyl-8-hydroxy-5-deazariboflavin synthase activity"/>
    <property type="evidence" value="ECO:0007669"/>
    <property type="project" value="TreeGrafter"/>
</dbReference>
<feature type="binding site" evidence="6 7">
    <location>
        <position position="75"/>
    </location>
    <ligand>
        <name>[4Fe-4S] cluster</name>
        <dbReference type="ChEBI" id="CHEBI:49883"/>
        <note>4Fe-4S-S-AdoMet</note>
    </ligand>
</feature>
<keyword evidence="2 6" id="KW-0949">S-adenosyl-L-methionine</keyword>
<dbReference type="GO" id="GO:0009234">
    <property type="term" value="P:menaquinone biosynthetic process"/>
    <property type="evidence" value="ECO:0007669"/>
    <property type="project" value="UniProtKB-UniRule"/>
</dbReference>
<keyword evidence="6" id="KW-0808">Transferase</keyword>
<dbReference type="CDD" id="cd01335">
    <property type="entry name" value="Radical_SAM"/>
    <property type="match status" value="1"/>
</dbReference>
<evidence type="ECO:0000256" key="8">
    <source>
        <dbReference type="PIRSR" id="PIRSR004762-2"/>
    </source>
</evidence>
<reference evidence="10 11" key="1">
    <citation type="submission" date="2019-07" db="EMBL/GenBank/DDBJ databases">
        <title>Genome sequencing of 100 strains of the haloalkaliphilic chemolithoautotrophic sulfur-oxidizing bacterium Thioalkalivibrio.</title>
        <authorList>
            <person name="Muyzer G."/>
        </authorList>
    </citation>
    <scope>NUCLEOTIDE SEQUENCE [LARGE SCALE GENOMIC DNA]</scope>
    <source>
        <strain evidence="10 11">ASO4-4</strain>
    </source>
</reference>
<comment type="catalytic activity">
    <reaction evidence="6">
        <text>3-[(1-carboxyvinyl)-oxy]benzoate + S-adenosyl-L-methionine + H2O = 6-amino-6-deoxyfutalosine + hydrogencarbonate + L-methionine + H(+)</text>
        <dbReference type="Rhea" id="RHEA:33075"/>
        <dbReference type="ChEBI" id="CHEBI:15377"/>
        <dbReference type="ChEBI" id="CHEBI:15378"/>
        <dbReference type="ChEBI" id="CHEBI:17544"/>
        <dbReference type="ChEBI" id="CHEBI:57844"/>
        <dbReference type="ChEBI" id="CHEBI:59789"/>
        <dbReference type="ChEBI" id="CHEBI:64286"/>
        <dbReference type="ChEBI" id="CHEBI:76981"/>
        <dbReference type="EC" id="2.5.1.120"/>
    </reaction>
</comment>
<protein>
    <recommendedName>
        <fullName evidence="6">Aminodeoxyfutalosine synthase</fullName>
        <shortName evidence="6">AFL synthase</shortName>
        <shortName evidence="6">Aminofutalosine synthase</shortName>
        <ecNumber evidence="6">2.5.1.120</ecNumber>
    </recommendedName>
    <alternativeName>
        <fullName evidence="6">Menaquinone biosynthetic enzyme MqnE</fullName>
    </alternativeName>
</protein>
<feature type="binding site" evidence="8">
    <location>
        <position position="74"/>
    </location>
    <ligand>
        <name>S-adenosyl-L-methionine</name>
        <dbReference type="ChEBI" id="CHEBI:59789"/>
    </ligand>
</feature>
<keyword evidence="11" id="KW-1185">Reference proteome</keyword>
<evidence type="ECO:0000313" key="10">
    <source>
        <dbReference type="EMBL" id="TWI64826.1"/>
    </source>
</evidence>
<dbReference type="GO" id="GO:0102573">
    <property type="term" value="F:aminodeoxyfutalosine synthase activity"/>
    <property type="evidence" value="ECO:0007669"/>
    <property type="project" value="UniProtKB-EC"/>
</dbReference>
<comment type="function">
    <text evidence="6">Radical SAM enzyme that catalyzes the addition of the adenosyl radical to the double bond of 3-[(1-carboxyvinyl)oxy]benzoate, leading to aminodeoxyfutalosine (AFL), a key intermediate in the formation of menaquinone (MK, vitamin K2) from chorismate.</text>
</comment>
<keyword evidence="6" id="KW-0474">Menaquinone biosynthesis</keyword>
<dbReference type="PIRSF" id="PIRSF004762">
    <property type="entry name" value="CHP00423"/>
    <property type="match status" value="1"/>
</dbReference>
<evidence type="ECO:0000256" key="1">
    <source>
        <dbReference type="ARBA" id="ARBA00022485"/>
    </source>
</evidence>
<dbReference type="SFLD" id="SFLDG01064">
    <property type="entry name" value="F420__menaquinone_cofactor_bio"/>
    <property type="match status" value="1"/>
</dbReference>
<dbReference type="SFLD" id="SFLDF00342">
    <property type="entry name" value="cyclic_dehypoxanthine_futalosi"/>
    <property type="match status" value="1"/>
</dbReference>
<feature type="binding site" evidence="6 7">
    <location>
        <position position="68"/>
    </location>
    <ligand>
        <name>[4Fe-4S] cluster</name>
        <dbReference type="ChEBI" id="CHEBI:49883"/>
        <note>4Fe-4S-S-AdoMet</note>
    </ligand>
</feature>
<dbReference type="PANTHER" id="PTHR43076">
    <property type="entry name" value="FO SYNTHASE (COFH)"/>
    <property type="match status" value="1"/>
</dbReference>
<dbReference type="AlphaFoldDB" id="A0A562R8V5"/>
<dbReference type="InterPro" id="IPR034405">
    <property type="entry name" value="F420"/>
</dbReference>